<feature type="region of interest" description="Disordered" evidence="1">
    <location>
        <begin position="1"/>
        <end position="20"/>
    </location>
</feature>
<comment type="caution">
    <text evidence="3">The sequence shown here is derived from an EMBL/GenBank/DDBJ whole genome shotgun (WGS) entry which is preliminary data.</text>
</comment>
<feature type="non-terminal residue" evidence="3">
    <location>
        <position position="1"/>
    </location>
</feature>
<dbReference type="Proteomes" id="UP000681967">
    <property type="component" value="Unassembled WGS sequence"/>
</dbReference>
<evidence type="ECO:0000313" key="2">
    <source>
        <dbReference type="EMBL" id="CAF4187430.1"/>
    </source>
</evidence>
<reference evidence="3" key="1">
    <citation type="submission" date="2021-02" db="EMBL/GenBank/DDBJ databases">
        <authorList>
            <person name="Nowell W R."/>
        </authorList>
    </citation>
    <scope>NUCLEOTIDE SEQUENCE</scope>
</reference>
<dbReference type="EMBL" id="CAJOBJ010016464">
    <property type="protein sequence ID" value="CAF4187430.1"/>
    <property type="molecule type" value="Genomic_DNA"/>
</dbReference>
<gene>
    <name evidence="3" type="ORF">BYL167_LOCUS77502</name>
    <name evidence="2" type="ORF">GIL414_LOCUS21059</name>
</gene>
<evidence type="ECO:0000256" key="1">
    <source>
        <dbReference type="SAM" id="MobiDB-lite"/>
    </source>
</evidence>
<evidence type="ECO:0000313" key="3">
    <source>
        <dbReference type="EMBL" id="CAF5172098.1"/>
    </source>
</evidence>
<dbReference type="Proteomes" id="UP000681720">
    <property type="component" value="Unassembled WGS sequence"/>
</dbReference>
<dbReference type="AlphaFoldDB" id="A0A8S3GSM1"/>
<accession>A0A8S3GSM1</accession>
<dbReference type="EMBL" id="CAJOBH010282507">
    <property type="protein sequence ID" value="CAF5172098.1"/>
    <property type="molecule type" value="Genomic_DNA"/>
</dbReference>
<sequence length="55" mass="6571">MGPKKRRQQNNKENTDDNVKNAKLYPISIQSIIDQNLEQFEADFQQQYKQCENKI</sequence>
<proteinExistence type="predicted"/>
<organism evidence="3 4">
    <name type="scientific">Rotaria magnacalcarata</name>
    <dbReference type="NCBI Taxonomy" id="392030"/>
    <lineage>
        <taxon>Eukaryota</taxon>
        <taxon>Metazoa</taxon>
        <taxon>Spiralia</taxon>
        <taxon>Gnathifera</taxon>
        <taxon>Rotifera</taxon>
        <taxon>Eurotatoria</taxon>
        <taxon>Bdelloidea</taxon>
        <taxon>Philodinida</taxon>
        <taxon>Philodinidae</taxon>
        <taxon>Rotaria</taxon>
    </lineage>
</organism>
<evidence type="ECO:0000313" key="4">
    <source>
        <dbReference type="Proteomes" id="UP000681967"/>
    </source>
</evidence>
<protein>
    <submittedName>
        <fullName evidence="3">Uncharacterized protein</fullName>
    </submittedName>
</protein>
<name>A0A8S3GSM1_9BILA</name>